<dbReference type="Pfam" id="PF07521">
    <property type="entry name" value="RMMBL"/>
    <property type="match status" value="1"/>
</dbReference>
<evidence type="ECO:0000313" key="2">
    <source>
        <dbReference type="EMBL" id="MBF1166538.1"/>
    </source>
</evidence>
<dbReference type="Proteomes" id="UP000718593">
    <property type="component" value="Unassembled WGS sequence"/>
</dbReference>
<feature type="domain" description="Zn-dependent metallo-hydrolase RNA specificity" evidence="1">
    <location>
        <begin position="1"/>
        <end position="59"/>
    </location>
</feature>
<dbReference type="Gene3D" id="3.60.15.10">
    <property type="entry name" value="Ribonuclease Z/Hydroxyacylglutathione hydrolase-like"/>
    <property type="match status" value="1"/>
</dbReference>
<sequence length="72" mass="7680">PVRARICTVGGLSAHADQKALLDWLRGFHQAPGRTFVVHGEAGASANFAAAIGEQLGWPEVHLPRPGERITL</sequence>
<comment type="caution">
    <text evidence="2">The sequence shown here is derived from an EMBL/GenBank/DDBJ whole genome shotgun (WGS) entry which is preliminary data.</text>
</comment>
<feature type="non-terminal residue" evidence="2">
    <location>
        <position position="1"/>
    </location>
</feature>
<proteinExistence type="predicted"/>
<name>A0A930BV01_9RHOO</name>
<dbReference type="InterPro" id="IPR011108">
    <property type="entry name" value="RMMBL"/>
</dbReference>
<accession>A0A930BV01</accession>
<dbReference type="EMBL" id="JABZMI010000494">
    <property type="protein sequence ID" value="MBF1166538.1"/>
    <property type="molecule type" value="Genomic_DNA"/>
</dbReference>
<evidence type="ECO:0000259" key="1">
    <source>
        <dbReference type="Pfam" id="PF07521"/>
    </source>
</evidence>
<organism evidence="2 3">
    <name type="scientific">Dechloromonas agitata</name>
    <dbReference type="NCBI Taxonomy" id="73030"/>
    <lineage>
        <taxon>Bacteria</taxon>
        <taxon>Pseudomonadati</taxon>
        <taxon>Pseudomonadota</taxon>
        <taxon>Betaproteobacteria</taxon>
        <taxon>Rhodocyclales</taxon>
        <taxon>Azonexaceae</taxon>
        <taxon>Dechloromonas</taxon>
    </lineage>
</organism>
<dbReference type="AlphaFoldDB" id="A0A930BV01"/>
<dbReference type="SUPFAM" id="SSF56281">
    <property type="entry name" value="Metallo-hydrolase/oxidoreductase"/>
    <property type="match status" value="1"/>
</dbReference>
<gene>
    <name evidence="2" type="ORF">HXL68_16060</name>
</gene>
<dbReference type="InterPro" id="IPR036866">
    <property type="entry name" value="RibonucZ/Hydroxyglut_hydro"/>
</dbReference>
<reference evidence="2" key="1">
    <citation type="submission" date="2020-04" db="EMBL/GenBank/DDBJ databases">
        <title>Deep metagenomics examines the oral microbiome during advanced dental caries in children, revealing novel taxa and co-occurrences with host molecules.</title>
        <authorList>
            <person name="Baker J.L."/>
            <person name="Morton J.T."/>
            <person name="Dinis M."/>
            <person name="Alvarez R."/>
            <person name="Tran N.C."/>
            <person name="Knight R."/>
            <person name="Edlund A."/>
        </authorList>
    </citation>
    <scope>NUCLEOTIDE SEQUENCE</scope>
    <source>
        <strain evidence="2">JCVI_32_bin.24</strain>
    </source>
</reference>
<dbReference type="Gene3D" id="3.40.50.10890">
    <property type="match status" value="1"/>
</dbReference>
<protein>
    <submittedName>
        <fullName evidence="2">MBL fold metallo-hydrolase</fullName>
    </submittedName>
</protein>
<evidence type="ECO:0000313" key="3">
    <source>
        <dbReference type="Proteomes" id="UP000718593"/>
    </source>
</evidence>